<name>A0A0R1RY58_9LACO</name>
<dbReference type="EMBL" id="AZFB01000024">
    <property type="protein sequence ID" value="KRL61729.1"/>
    <property type="molecule type" value="Genomic_DNA"/>
</dbReference>
<accession>A0A0R1RY58</accession>
<evidence type="ECO:0000313" key="2">
    <source>
        <dbReference type="Proteomes" id="UP000051931"/>
    </source>
</evidence>
<sequence>MTNGKMVAAISEAGGLGILGINAGYNVTDATTGASSTDSEVIGNPDNYSILDTMTERNLMNEQINTAIENTFRPFGVEVASKEDSPEKDPTAKSIVELMRKRRLTIALFEGFGKPISKPWVDILHSNGIKILQFVVDFNSATLAINNGLDIVIVNQLALAKRIHKKYPDIIICVKGSDDFSKSKKQLNQVDGIYLNTPFAICKEAIIDDSIRNRLLSAQPTDLVTLSLPFGNFLTFKTPYIEKILTQNLSPNELFKELNRYQGLIDGMVKGNLNQGYCLFDLDSYLIKHSISAQEIINKIYPE</sequence>
<dbReference type="Proteomes" id="UP000051931">
    <property type="component" value="Unassembled WGS sequence"/>
</dbReference>
<comment type="caution">
    <text evidence="1">The sequence shown here is derived from an EMBL/GenBank/DDBJ whole genome shotgun (WGS) entry which is preliminary data.</text>
</comment>
<organism evidence="1 2">
    <name type="scientific">Lactobacillus psittaci DSM 15354</name>
    <dbReference type="NCBI Taxonomy" id="1122152"/>
    <lineage>
        <taxon>Bacteria</taxon>
        <taxon>Bacillati</taxon>
        <taxon>Bacillota</taxon>
        <taxon>Bacilli</taxon>
        <taxon>Lactobacillales</taxon>
        <taxon>Lactobacillaceae</taxon>
        <taxon>Lactobacillus</taxon>
    </lineage>
</organism>
<dbReference type="InterPro" id="IPR013785">
    <property type="entry name" value="Aldolase_TIM"/>
</dbReference>
<reference evidence="1 2" key="1">
    <citation type="journal article" date="2015" name="Genome Announc.">
        <title>Expanding the biotechnology potential of lactobacilli through comparative genomics of 213 strains and associated genera.</title>
        <authorList>
            <person name="Sun Z."/>
            <person name="Harris H.M."/>
            <person name="McCann A."/>
            <person name="Guo C."/>
            <person name="Argimon S."/>
            <person name="Zhang W."/>
            <person name="Yang X."/>
            <person name="Jeffery I.B."/>
            <person name="Cooney J.C."/>
            <person name="Kagawa T.F."/>
            <person name="Liu W."/>
            <person name="Song Y."/>
            <person name="Salvetti E."/>
            <person name="Wrobel A."/>
            <person name="Rasinkangas P."/>
            <person name="Parkhill J."/>
            <person name="Rea M.C."/>
            <person name="O'Sullivan O."/>
            <person name="Ritari J."/>
            <person name="Douillard F.P."/>
            <person name="Paul Ross R."/>
            <person name="Yang R."/>
            <person name="Briner A.E."/>
            <person name="Felis G.E."/>
            <person name="de Vos W.M."/>
            <person name="Barrangou R."/>
            <person name="Klaenhammer T.R."/>
            <person name="Caufield P.W."/>
            <person name="Cui Y."/>
            <person name="Zhang H."/>
            <person name="O'Toole P.W."/>
        </authorList>
    </citation>
    <scope>NUCLEOTIDE SEQUENCE [LARGE SCALE GENOMIC DNA]</scope>
    <source>
        <strain evidence="1 2">DSM 15354</strain>
    </source>
</reference>
<dbReference type="SUPFAM" id="SSF51412">
    <property type="entry name" value="Inosine monophosphate dehydrogenase (IMPDH)"/>
    <property type="match status" value="1"/>
</dbReference>
<dbReference type="eggNOG" id="COG2070">
    <property type="taxonomic scope" value="Bacteria"/>
</dbReference>
<dbReference type="STRING" id="1122152.GCA_000425905_01393"/>
<dbReference type="AlphaFoldDB" id="A0A0R1RY58"/>
<dbReference type="PANTHER" id="PTHR32332">
    <property type="entry name" value="2-NITROPROPANE DIOXYGENASE"/>
    <property type="match status" value="1"/>
</dbReference>
<keyword evidence="2" id="KW-1185">Reference proteome</keyword>
<proteinExistence type="predicted"/>
<dbReference type="PATRIC" id="fig|1122152.4.peg.637"/>
<evidence type="ECO:0000313" key="1">
    <source>
        <dbReference type="EMBL" id="KRL61729.1"/>
    </source>
</evidence>
<dbReference type="PANTHER" id="PTHR32332:SF20">
    <property type="entry name" value="2-NITROPROPANE DIOXYGENASE-LIKE PROTEIN"/>
    <property type="match status" value="1"/>
</dbReference>
<dbReference type="Gene3D" id="3.20.20.70">
    <property type="entry name" value="Aldolase class I"/>
    <property type="match status" value="2"/>
</dbReference>
<protein>
    <submittedName>
        <fullName evidence="1">Enoyl-[acyl-carrier-protein] reductase (NADH)</fullName>
    </submittedName>
</protein>
<gene>
    <name evidence="1" type="ORF">FC23_GL000627</name>
</gene>